<evidence type="ECO:0000256" key="9">
    <source>
        <dbReference type="ARBA" id="ARBA00022777"/>
    </source>
</evidence>
<dbReference type="PANTHER" id="PTHR19890">
    <property type="entry name" value="FIBROBLAST GROWTH FACTOR RECEPTOR"/>
    <property type="match status" value="1"/>
</dbReference>
<keyword evidence="5 19" id="KW-0812">Transmembrane</keyword>
<dbReference type="Proteomes" id="UP001497382">
    <property type="component" value="Unassembled WGS sequence"/>
</dbReference>
<dbReference type="InterPro" id="IPR052615">
    <property type="entry name" value="FGFRL"/>
</dbReference>
<evidence type="ECO:0000256" key="6">
    <source>
        <dbReference type="ARBA" id="ARBA00022729"/>
    </source>
</evidence>
<dbReference type="CDD" id="cd00096">
    <property type="entry name" value="Ig"/>
    <property type="match status" value="1"/>
</dbReference>
<evidence type="ECO:0000256" key="8">
    <source>
        <dbReference type="ARBA" id="ARBA00022741"/>
    </source>
</evidence>
<evidence type="ECO:0000256" key="5">
    <source>
        <dbReference type="ARBA" id="ARBA00022692"/>
    </source>
</evidence>
<feature type="chain" id="PRO_5043584304" description="receptor protein-tyrosine kinase" evidence="20">
    <location>
        <begin position="29"/>
        <end position="402"/>
    </location>
</feature>
<evidence type="ECO:0000256" key="7">
    <source>
        <dbReference type="ARBA" id="ARBA00022737"/>
    </source>
</evidence>
<dbReference type="InterPro" id="IPR013783">
    <property type="entry name" value="Ig-like_fold"/>
</dbReference>
<feature type="region of interest" description="Disordered" evidence="18">
    <location>
        <begin position="331"/>
        <end position="366"/>
    </location>
</feature>
<dbReference type="EC" id="2.7.10.1" evidence="2"/>
<dbReference type="Gene3D" id="2.60.40.10">
    <property type="entry name" value="Immunoglobulins"/>
    <property type="match status" value="2"/>
</dbReference>
<dbReference type="PANTHER" id="PTHR19890:SF10">
    <property type="entry name" value="FIBROBLAST GROWTH FACTOR RECEPTOR-LIKE 1"/>
    <property type="match status" value="1"/>
</dbReference>
<dbReference type="InterPro" id="IPR003599">
    <property type="entry name" value="Ig_sub"/>
</dbReference>
<evidence type="ECO:0000256" key="15">
    <source>
        <dbReference type="ARBA" id="ARBA00023170"/>
    </source>
</evidence>
<evidence type="ECO:0000313" key="22">
    <source>
        <dbReference type="EMBL" id="CAL1265232.1"/>
    </source>
</evidence>
<feature type="signal peptide" evidence="20">
    <location>
        <begin position="1"/>
        <end position="28"/>
    </location>
</feature>
<evidence type="ECO:0000256" key="14">
    <source>
        <dbReference type="ARBA" id="ARBA00023157"/>
    </source>
</evidence>
<dbReference type="PROSITE" id="PS50835">
    <property type="entry name" value="IG_LIKE"/>
    <property type="match status" value="2"/>
</dbReference>
<dbReference type="InterPro" id="IPR013098">
    <property type="entry name" value="Ig_I-set"/>
</dbReference>
<dbReference type="SUPFAM" id="SSF48726">
    <property type="entry name" value="Immunoglobulin"/>
    <property type="match status" value="2"/>
</dbReference>
<evidence type="ECO:0000256" key="13">
    <source>
        <dbReference type="ARBA" id="ARBA00023137"/>
    </source>
</evidence>
<evidence type="ECO:0000256" key="18">
    <source>
        <dbReference type="SAM" id="MobiDB-lite"/>
    </source>
</evidence>
<keyword evidence="7" id="KW-0677">Repeat</keyword>
<keyword evidence="8" id="KW-0547">Nucleotide-binding</keyword>
<dbReference type="FunFam" id="2.60.40.10:FF:000020">
    <property type="entry name" value="Fibroblast growth factor receptor"/>
    <property type="match status" value="1"/>
</dbReference>
<evidence type="ECO:0000256" key="16">
    <source>
        <dbReference type="ARBA" id="ARBA00023180"/>
    </source>
</evidence>
<keyword evidence="6 20" id="KW-0732">Signal</keyword>
<name>A0AAV1Z118_9ARAC</name>
<dbReference type="Pfam" id="PF00047">
    <property type="entry name" value="ig"/>
    <property type="match status" value="1"/>
</dbReference>
<keyword evidence="4" id="KW-0808">Transferase</keyword>
<evidence type="ECO:0000313" key="23">
    <source>
        <dbReference type="Proteomes" id="UP001497382"/>
    </source>
</evidence>
<dbReference type="SMART" id="SM00409">
    <property type="entry name" value="IG"/>
    <property type="match status" value="2"/>
</dbReference>
<dbReference type="SMART" id="SM00408">
    <property type="entry name" value="IGc2"/>
    <property type="match status" value="2"/>
</dbReference>
<feature type="compositionally biased region" description="Low complexity" evidence="18">
    <location>
        <begin position="331"/>
        <end position="353"/>
    </location>
</feature>
<evidence type="ECO:0000256" key="2">
    <source>
        <dbReference type="ARBA" id="ARBA00011902"/>
    </source>
</evidence>
<dbReference type="GO" id="GO:0004714">
    <property type="term" value="F:transmembrane receptor protein tyrosine kinase activity"/>
    <property type="evidence" value="ECO:0007669"/>
    <property type="project" value="UniProtKB-EC"/>
</dbReference>
<keyword evidence="17" id="KW-0393">Immunoglobulin domain</keyword>
<evidence type="ECO:0000256" key="3">
    <source>
        <dbReference type="ARBA" id="ARBA00022553"/>
    </source>
</evidence>
<keyword evidence="15" id="KW-0675">Receptor</keyword>
<gene>
    <name evidence="22" type="ORF">LARSCL_LOCUS2419</name>
</gene>
<keyword evidence="23" id="KW-1185">Reference proteome</keyword>
<dbReference type="InterPro" id="IPR003598">
    <property type="entry name" value="Ig_sub2"/>
</dbReference>
<sequence length="402" mass="44359">MTSSTTFLLRPLTLGSVWLGLMAWLAQAQSPPRLLPEAYDLEKVVPEGTMVQLPCPIEADPDTLFFEWYRDREALDPFSDERYRIQSNGILKIKSVVPEDTGLYVCRAVNGFGKADVNVTLIVLGSPDAFRSDASEEEHSSERMLEEIPRLEDIDLEPKDRIRNKPEFIHGYPPNVTSYAGDTVSLQCLLSSDIPPNVQWLKQVPRSNPGSLDQNLHAVKLLGEYYHVLKSTEVIERMDGYFLSKLVFESLDESDEGKYICLGANAMGFSSRSAFLKVLPRSSPNLYSHPGIPIPFPLLVAAVICGAIILAGLLGLILYCRSRKYSSAASRDTSSAATNTTSSSSSKTGSSNTSDRKHSYVGMTYKPPMTNVRDDLGVPSPSRIYIAPGQLHRTVPLNAILI</sequence>
<evidence type="ECO:0000256" key="12">
    <source>
        <dbReference type="ARBA" id="ARBA00023136"/>
    </source>
</evidence>
<keyword evidence="14" id="KW-1015">Disulfide bond</keyword>
<dbReference type="Pfam" id="PF07679">
    <property type="entry name" value="I-set"/>
    <property type="match status" value="1"/>
</dbReference>
<evidence type="ECO:0000256" key="20">
    <source>
        <dbReference type="SAM" id="SignalP"/>
    </source>
</evidence>
<comment type="subcellular location">
    <subcellularLocation>
        <location evidence="1">Membrane</location>
        <topology evidence="1">Single-pass membrane protein</topology>
    </subcellularLocation>
</comment>
<dbReference type="EMBL" id="CAXIEN010000016">
    <property type="protein sequence ID" value="CAL1265232.1"/>
    <property type="molecule type" value="Genomic_DNA"/>
</dbReference>
<reference evidence="22 23" key="1">
    <citation type="submission" date="2024-04" db="EMBL/GenBank/DDBJ databases">
        <authorList>
            <person name="Rising A."/>
            <person name="Reimegard J."/>
            <person name="Sonavane S."/>
            <person name="Akerstrom W."/>
            <person name="Nylinder S."/>
            <person name="Hedman E."/>
            <person name="Kallberg Y."/>
        </authorList>
    </citation>
    <scope>NUCLEOTIDE SEQUENCE [LARGE SCALE GENOMIC DNA]</scope>
</reference>
<dbReference type="InterPro" id="IPR036179">
    <property type="entry name" value="Ig-like_dom_sf"/>
</dbReference>
<organism evidence="22 23">
    <name type="scientific">Larinioides sclopetarius</name>
    <dbReference type="NCBI Taxonomy" id="280406"/>
    <lineage>
        <taxon>Eukaryota</taxon>
        <taxon>Metazoa</taxon>
        <taxon>Ecdysozoa</taxon>
        <taxon>Arthropoda</taxon>
        <taxon>Chelicerata</taxon>
        <taxon>Arachnida</taxon>
        <taxon>Araneae</taxon>
        <taxon>Araneomorphae</taxon>
        <taxon>Entelegynae</taxon>
        <taxon>Araneoidea</taxon>
        <taxon>Araneidae</taxon>
        <taxon>Larinioides</taxon>
    </lineage>
</organism>
<evidence type="ECO:0000256" key="4">
    <source>
        <dbReference type="ARBA" id="ARBA00022679"/>
    </source>
</evidence>
<keyword evidence="10" id="KW-0067">ATP-binding</keyword>
<dbReference type="InterPro" id="IPR013151">
    <property type="entry name" value="Immunoglobulin_dom"/>
</dbReference>
<evidence type="ECO:0000256" key="11">
    <source>
        <dbReference type="ARBA" id="ARBA00022989"/>
    </source>
</evidence>
<keyword evidence="13" id="KW-0829">Tyrosine-protein kinase</keyword>
<evidence type="ECO:0000259" key="21">
    <source>
        <dbReference type="PROSITE" id="PS50835"/>
    </source>
</evidence>
<evidence type="ECO:0000256" key="10">
    <source>
        <dbReference type="ARBA" id="ARBA00022840"/>
    </source>
</evidence>
<evidence type="ECO:0000256" key="1">
    <source>
        <dbReference type="ARBA" id="ARBA00004167"/>
    </source>
</evidence>
<keyword evidence="3" id="KW-0597">Phosphoprotein</keyword>
<proteinExistence type="predicted"/>
<feature type="transmembrane region" description="Helical" evidence="19">
    <location>
        <begin position="296"/>
        <end position="320"/>
    </location>
</feature>
<evidence type="ECO:0000256" key="17">
    <source>
        <dbReference type="ARBA" id="ARBA00023319"/>
    </source>
</evidence>
<keyword evidence="16" id="KW-0325">Glycoprotein</keyword>
<feature type="domain" description="Ig-like" evidence="21">
    <location>
        <begin position="32"/>
        <end position="120"/>
    </location>
</feature>
<dbReference type="InterPro" id="IPR007110">
    <property type="entry name" value="Ig-like_dom"/>
</dbReference>
<comment type="caution">
    <text evidence="22">The sequence shown here is derived from an EMBL/GenBank/DDBJ whole genome shotgun (WGS) entry which is preliminary data.</text>
</comment>
<keyword evidence="12 19" id="KW-0472">Membrane</keyword>
<keyword evidence="11 19" id="KW-1133">Transmembrane helix</keyword>
<keyword evidence="9" id="KW-0418">Kinase</keyword>
<dbReference type="GO" id="GO:0016020">
    <property type="term" value="C:membrane"/>
    <property type="evidence" value="ECO:0007669"/>
    <property type="project" value="UniProtKB-SubCell"/>
</dbReference>
<accession>A0AAV1Z118</accession>
<evidence type="ECO:0000256" key="19">
    <source>
        <dbReference type="SAM" id="Phobius"/>
    </source>
</evidence>
<feature type="domain" description="Ig-like" evidence="21">
    <location>
        <begin position="166"/>
        <end position="277"/>
    </location>
</feature>
<dbReference type="AlphaFoldDB" id="A0AAV1Z118"/>
<protein>
    <recommendedName>
        <fullName evidence="2">receptor protein-tyrosine kinase</fullName>
        <ecNumber evidence="2">2.7.10.1</ecNumber>
    </recommendedName>
</protein>
<dbReference type="GO" id="GO:0005524">
    <property type="term" value="F:ATP binding"/>
    <property type="evidence" value="ECO:0007669"/>
    <property type="project" value="UniProtKB-KW"/>
</dbReference>